<organism evidence="1 2">
    <name type="scientific">Populus deltoides</name>
    <name type="common">Eastern poplar</name>
    <name type="synonym">Eastern cottonwood</name>
    <dbReference type="NCBI Taxonomy" id="3696"/>
    <lineage>
        <taxon>Eukaryota</taxon>
        <taxon>Viridiplantae</taxon>
        <taxon>Streptophyta</taxon>
        <taxon>Embryophyta</taxon>
        <taxon>Tracheophyta</taxon>
        <taxon>Spermatophyta</taxon>
        <taxon>Magnoliopsida</taxon>
        <taxon>eudicotyledons</taxon>
        <taxon>Gunneridae</taxon>
        <taxon>Pentapetalae</taxon>
        <taxon>rosids</taxon>
        <taxon>fabids</taxon>
        <taxon>Malpighiales</taxon>
        <taxon>Salicaceae</taxon>
        <taxon>Saliceae</taxon>
        <taxon>Populus</taxon>
    </lineage>
</organism>
<comment type="caution">
    <text evidence="1">The sequence shown here is derived from an EMBL/GenBank/DDBJ whole genome shotgun (WGS) entry which is preliminary data.</text>
</comment>
<name>A0A8T2X2P9_POPDE</name>
<dbReference type="EMBL" id="JACEGQ020000014">
    <property type="protein sequence ID" value="KAH8487855.1"/>
    <property type="molecule type" value="Genomic_DNA"/>
</dbReference>
<sequence>KLFKLVRNINRESLVPDLSPFGGSHNKHTVEKPGGCNFLSPQPKQFNLAWYISVQGLSRTSPHQLSDSDVYPSIFHFTPERRKFSKDSWQKFTRESTQKAVKKLISSPDFSKWAASC</sequence>
<evidence type="ECO:0000313" key="2">
    <source>
        <dbReference type="Proteomes" id="UP000807159"/>
    </source>
</evidence>
<reference evidence="1" key="1">
    <citation type="journal article" date="2021" name="J. Hered.">
        <title>Genome Assembly of Salicaceae Populus deltoides (Eastern Cottonwood) I-69 Based on Nanopore Sequencing and Hi-C Technologies.</title>
        <authorList>
            <person name="Bai S."/>
            <person name="Wu H."/>
            <person name="Zhang J."/>
            <person name="Pan Z."/>
            <person name="Zhao W."/>
            <person name="Li Z."/>
            <person name="Tong C."/>
        </authorList>
    </citation>
    <scope>NUCLEOTIDE SEQUENCE</scope>
    <source>
        <tissue evidence="1">Leaf</tissue>
    </source>
</reference>
<keyword evidence="2" id="KW-1185">Reference proteome</keyword>
<dbReference type="PANTHER" id="PTHR31587">
    <property type="entry name" value="TRANSMEMBRANE PROTEIN (DUF2215)"/>
    <property type="match status" value="1"/>
</dbReference>
<feature type="non-terminal residue" evidence="1">
    <location>
        <position position="117"/>
    </location>
</feature>
<dbReference type="AlphaFoldDB" id="A0A8T2X2P9"/>
<evidence type="ECO:0000313" key="1">
    <source>
        <dbReference type="EMBL" id="KAH8487855.1"/>
    </source>
</evidence>
<dbReference type="Proteomes" id="UP000807159">
    <property type="component" value="Chromosome 14"/>
</dbReference>
<gene>
    <name evidence="1" type="ORF">H0E87_023796</name>
</gene>
<proteinExistence type="predicted"/>
<protein>
    <submittedName>
        <fullName evidence="1">Uncharacterized protein</fullName>
    </submittedName>
</protein>
<dbReference type="PANTHER" id="PTHR31587:SF4">
    <property type="entry name" value="TRANSMEMBRANE PROTEIN (DUF2215)"/>
    <property type="match status" value="1"/>
</dbReference>
<accession>A0A8T2X2P9</accession>